<dbReference type="OMA" id="MITICAG"/>
<feature type="transmembrane region" description="Helical" evidence="8">
    <location>
        <begin position="246"/>
        <end position="269"/>
    </location>
</feature>
<dbReference type="Gene3D" id="1.10.3430.10">
    <property type="entry name" value="Ammonium transporter AmtB like domains"/>
    <property type="match status" value="1"/>
</dbReference>
<name>E9H9L9_DAPPU</name>
<feature type="transmembrane region" description="Helical" evidence="8">
    <location>
        <begin position="29"/>
        <end position="48"/>
    </location>
</feature>
<feature type="transmembrane region" description="Helical" evidence="8">
    <location>
        <begin position="373"/>
        <end position="396"/>
    </location>
</feature>
<comment type="similarity">
    <text evidence="2">Belongs to the ammonia transporter channel (TC 1.A.11.2) family.</text>
</comment>
<feature type="domain" description="Ammonium transporter AmtB-like" evidence="9">
    <location>
        <begin position="30"/>
        <end position="412"/>
    </location>
</feature>
<gene>
    <name evidence="10" type="ORF">DAPPUDRAFT_327165</name>
</gene>
<dbReference type="PhylomeDB" id="E9H9L9"/>
<dbReference type="OrthoDB" id="534912at2759"/>
<dbReference type="AlphaFoldDB" id="E9H9L9"/>
<evidence type="ECO:0000256" key="3">
    <source>
        <dbReference type="ARBA" id="ARBA00022448"/>
    </source>
</evidence>
<organism evidence="10 11">
    <name type="scientific">Daphnia pulex</name>
    <name type="common">Water flea</name>
    <dbReference type="NCBI Taxonomy" id="6669"/>
    <lineage>
        <taxon>Eukaryota</taxon>
        <taxon>Metazoa</taxon>
        <taxon>Ecdysozoa</taxon>
        <taxon>Arthropoda</taxon>
        <taxon>Crustacea</taxon>
        <taxon>Branchiopoda</taxon>
        <taxon>Diplostraca</taxon>
        <taxon>Cladocera</taxon>
        <taxon>Anomopoda</taxon>
        <taxon>Daphniidae</taxon>
        <taxon>Daphnia</taxon>
    </lineage>
</organism>
<comment type="subcellular location">
    <subcellularLocation>
        <location evidence="1">Membrane</location>
        <topology evidence="1">Multi-pass membrane protein</topology>
    </subcellularLocation>
</comment>
<keyword evidence="7" id="KW-0924">Ammonia transport</keyword>
<dbReference type="eggNOG" id="KOG0682">
    <property type="taxonomic scope" value="Eukaryota"/>
</dbReference>
<dbReference type="SUPFAM" id="SSF111352">
    <property type="entry name" value="Ammonium transporter"/>
    <property type="match status" value="1"/>
</dbReference>
<evidence type="ECO:0000256" key="5">
    <source>
        <dbReference type="ARBA" id="ARBA00022989"/>
    </source>
</evidence>
<dbReference type="InterPro" id="IPR029020">
    <property type="entry name" value="Ammonium/urea_transptr"/>
</dbReference>
<evidence type="ECO:0000256" key="1">
    <source>
        <dbReference type="ARBA" id="ARBA00004141"/>
    </source>
</evidence>
<dbReference type="InterPro" id="IPR018047">
    <property type="entry name" value="Ammonium_transpt_CS"/>
</dbReference>
<feature type="transmembrane region" description="Helical" evidence="8">
    <location>
        <begin position="281"/>
        <end position="298"/>
    </location>
</feature>
<dbReference type="HOGENOM" id="CLU_000445_33_1_1"/>
<evidence type="ECO:0000313" key="11">
    <source>
        <dbReference type="Proteomes" id="UP000000305"/>
    </source>
</evidence>
<sequence length="412" mass="45101">MSPSNQSILQPELKLQEDLAAFKKNVDNMFLITMGIFVFCLQGGFAFYESACVRPKNVTNVLFRNYVDSSISVIFYFLTGYALTFGGGENGFCGTRYFALVGLPEDKMAHCFFQYTFAATATSIVKGIVHERCTTTAFLCYTCLISGFTYPVSSYWALSENGWLKVLGFQDFAGSGSIHAYAGAASLAAAYMTGPRHDRFEKDGKMNNIPFHSVPQAFLGSFFFVLGMLAFNTGSNGSITNDGDGIVIAKVAVNTVVCVLASSMTAIVFQRFVFERSCWNFEVGLNGSFIGMITICAGCNQYQNWTALIVGFLSYFVYLIAQKIIIFAKIDDPVGGLGVQMGGGFFGLVFAALFKDDGVFLQPSMSSANTLLINTLGGITIMIWGSGTMTLLYFVLRYFNLHRINLSEEQNG</sequence>
<feature type="transmembrane region" description="Helical" evidence="8">
    <location>
        <begin position="214"/>
        <end position="234"/>
    </location>
</feature>
<evidence type="ECO:0000313" key="10">
    <source>
        <dbReference type="EMBL" id="EFX71521.1"/>
    </source>
</evidence>
<reference evidence="10 11" key="1">
    <citation type="journal article" date="2011" name="Science">
        <title>The ecoresponsive genome of Daphnia pulex.</title>
        <authorList>
            <person name="Colbourne J.K."/>
            <person name="Pfrender M.E."/>
            <person name="Gilbert D."/>
            <person name="Thomas W.K."/>
            <person name="Tucker A."/>
            <person name="Oakley T.H."/>
            <person name="Tokishita S."/>
            <person name="Aerts A."/>
            <person name="Arnold G.J."/>
            <person name="Basu M.K."/>
            <person name="Bauer D.J."/>
            <person name="Caceres C.E."/>
            <person name="Carmel L."/>
            <person name="Casola C."/>
            <person name="Choi J.H."/>
            <person name="Detter J.C."/>
            <person name="Dong Q."/>
            <person name="Dusheyko S."/>
            <person name="Eads B.D."/>
            <person name="Frohlich T."/>
            <person name="Geiler-Samerotte K.A."/>
            <person name="Gerlach D."/>
            <person name="Hatcher P."/>
            <person name="Jogdeo S."/>
            <person name="Krijgsveld J."/>
            <person name="Kriventseva E.V."/>
            <person name="Kultz D."/>
            <person name="Laforsch C."/>
            <person name="Lindquist E."/>
            <person name="Lopez J."/>
            <person name="Manak J.R."/>
            <person name="Muller J."/>
            <person name="Pangilinan J."/>
            <person name="Patwardhan R.P."/>
            <person name="Pitluck S."/>
            <person name="Pritham E.J."/>
            <person name="Rechtsteiner A."/>
            <person name="Rho M."/>
            <person name="Rogozin I.B."/>
            <person name="Sakarya O."/>
            <person name="Salamov A."/>
            <person name="Schaack S."/>
            <person name="Shapiro H."/>
            <person name="Shiga Y."/>
            <person name="Skalitzky C."/>
            <person name="Smith Z."/>
            <person name="Souvorov A."/>
            <person name="Sung W."/>
            <person name="Tang Z."/>
            <person name="Tsuchiya D."/>
            <person name="Tu H."/>
            <person name="Vos H."/>
            <person name="Wang M."/>
            <person name="Wolf Y.I."/>
            <person name="Yamagata H."/>
            <person name="Yamada T."/>
            <person name="Ye Y."/>
            <person name="Shaw J.R."/>
            <person name="Andrews J."/>
            <person name="Crease T.J."/>
            <person name="Tang H."/>
            <person name="Lucas S.M."/>
            <person name="Robertson H.M."/>
            <person name="Bork P."/>
            <person name="Koonin E.V."/>
            <person name="Zdobnov E.M."/>
            <person name="Grigoriev I.V."/>
            <person name="Lynch M."/>
            <person name="Boore J.L."/>
        </authorList>
    </citation>
    <scope>NUCLEOTIDE SEQUENCE [LARGE SCALE GENOMIC DNA]</scope>
</reference>
<keyword evidence="6 8" id="KW-0472">Membrane</keyword>
<feature type="transmembrane region" description="Helical" evidence="8">
    <location>
        <begin position="137"/>
        <end position="158"/>
    </location>
</feature>
<keyword evidence="5 8" id="KW-1133">Transmembrane helix</keyword>
<dbReference type="STRING" id="6669.E9H9L9"/>
<dbReference type="KEGG" id="dpx:DAPPUDRAFT_327165"/>
<dbReference type="GO" id="GO:0005886">
    <property type="term" value="C:plasma membrane"/>
    <property type="evidence" value="ECO:0000318"/>
    <property type="project" value="GO_Central"/>
</dbReference>
<feature type="transmembrane region" description="Helical" evidence="8">
    <location>
        <begin position="178"/>
        <end position="194"/>
    </location>
</feature>
<dbReference type="InterPro" id="IPR024041">
    <property type="entry name" value="NH4_transpt_AmtB-like_dom"/>
</dbReference>
<evidence type="ECO:0000256" key="4">
    <source>
        <dbReference type="ARBA" id="ARBA00022692"/>
    </source>
</evidence>
<feature type="transmembrane region" description="Helical" evidence="8">
    <location>
        <begin position="333"/>
        <end position="353"/>
    </location>
</feature>
<dbReference type="GO" id="GO:0097272">
    <property type="term" value="P:ammonium homeostasis"/>
    <property type="evidence" value="ECO:0000318"/>
    <property type="project" value="GO_Central"/>
</dbReference>
<evidence type="ECO:0000256" key="7">
    <source>
        <dbReference type="ARBA" id="ARBA00023177"/>
    </source>
</evidence>
<evidence type="ECO:0000256" key="6">
    <source>
        <dbReference type="ARBA" id="ARBA00023136"/>
    </source>
</evidence>
<evidence type="ECO:0000256" key="2">
    <source>
        <dbReference type="ARBA" id="ARBA00005887"/>
    </source>
</evidence>
<dbReference type="InParanoid" id="E9H9L9"/>
<proteinExistence type="inferred from homology"/>
<dbReference type="PROSITE" id="PS01219">
    <property type="entry name" value="AMMONIUM_TRANSP"/>
    <property type="match status" value="1"/>
</dbReference>
<feature type="transmembrane region" description="Helical" evidence="8">
    <location>
        <begin position="107"/>
        <end position="125"/>
    </location>
</feature>
<dbReference type="GO" id="GO:0072488">
    <property type="term" value="P:ammonium transmembrane transport"/>
    <property type="evidence" value="ECO:0000318"/>
    <property type="project" value="GO_Central"/>
</dbReference>
<protein>
    <recommendedName>
        <fullName evidence="9">Ammonium transporter AmtB-like domain-containing protein</fullName>
    </recommendedName>
</protein>
<evidence type="ECO:0000256" key="8">
    <source>
        <dbReference type="SAM" id="Phobius"/>
    </source>
</evidence>
<dbReference type="FunCoup" id="E9H9L9">
    <property type="interactions" value="5"/>
</dbReference>
<evidence type="ECO:0000259" key="9">
    <source>
        <dbReference type="Pfam" id="PF00909"/>
    </source>
</evidence>
<dbReference type="GO" id="GO:0008519">
    <property type="term" value="F:ammonium channel activity"/>
    <property type="evidence" value="ECO:0000318"/>
    <property type="project" value="GO_Central"/>
</dbReference>
<dbReference type="Proteomes" id="UP000000305">
    <property type="component" value="Unassembled WGS sequence"/>
</dbReference>
<dbReference type="PANTHER" id="PTHR11730:SF6">
    <property type="entry name" value="AMMONIUM TRANSPORTER"/>
    <property type="match status" value="1"/>
</dbReference>
<feature type="transmembrane region" description="Helical" evidence="8">
    <location>
        <begin position="69"/>
        <end position="87"/>
    </location>
</feature>
<dbReference type="Pfam" id="PF00909">
    <property type="entry name" value="Ammonium_transp"/>
    <property type="match status" value="1"/>
</dbReference>
<accession>E9H9L9</accession>
<feature type="transmembrane region" description="Helical" evidence="8">
    <location>
        <begin position="304"/>
        <end position="321"/>
    </location>
</feature>
<dbReference type="EMBL" id="GL732609">
    <property type="protein sequence ID" value="EFX71521.1"/>
    <property type="molecule type" value="Genomic_DNA"/>
</dbReference>
<keyword evidence="11" id="KW-1185">Reference proteome</keyword>
<keyword evidence="3" id="KW-0813">Transport</keyword>
<keyword evidence="4 8" id="KW-0812">Transmembrane</keyword>
<dbReference type="FunFam" id="1.10.3430.10:FF:000025">
    <property type="entry name" value="Ammonium transporter, splicing variant"/>
    <property type="match status" value="1"/>
</dbReference>
<dbReference type="PANTHER" id="PTHR11730">
    <property type="entry name" value="AMMONIUM TRANSPORTER"/>
    <property type="match status" value="1"/>
</dbReference>